<dbReference type="Pfam" id="PF02080">
    <property type="entry name" value="TrkA_C"/>
    <property type="match status" value="1"/>
</dbReference>
<keyword evidence="5" id="KW-0406">Ion transport</keyword>
<feature type="transmembrane region" description="Helical" evidence="10">
    <location>
        <begin position="181"/>
        <end position="202"/>
    </location>
</feature>
<feature type="transmembrane region" description="Helical" evidence="10">
    <location>
        <begin position="98"/>
        <end position="118"/>
    </location>
</feature>
<dbReference type="InterPro" id="IPR014743">
    <property type="entry name" value="Cl-channel_core"/>
</dbReference>
<dbReference type="GO" id="GO:0006813">
    <property type="term" value="P:potassium ion transport"/>
    <property type="evidence" value="ECO:0007669"/>
    <property type="project" value="InterPro"/>
</dbReference>
<keyword evidence="13" id="KW-1185">Reference proteome</keyword>
<evidence type="ECO:0000313" key="12">
    <source>
        <dbReference type="EMBL" id="OZG54043.1"/>
    </source>
</evidence>
<feature type="transmembrane region" description="Helical" evidence="10">
    <location>
        <begin position="263"/>
        <end position="282"/>
    </location>
</feature>
<dbReference type="Gene3D" id="1.10.3080.10">
    <property type="entry name" value="Clc chloride channel"/>
    <property type="match status" value="1"/>
</dbReference>
<feature type="transmembrane region" description="Helical" evidence="10">
    <location>
        <begin position="465"/>
        <end position="487"/>
    </location>
</feature>
<dbReference type="PROSITE" id="PS51202">
    <property type="entry name" value="RCK_C"/>
    <property type="match status" value="1"/>
</dbReference>
<keyword evidence="4 10" id="KW-1133">Transmembrane helix</keyword>
<dbReference type="SUPFAM" id="SSF81340">
    <property type="entry name" value="Clc chloride channel"/>
    <property type="match status" value="1"/>
</dbReference>
<evidence type="ECO:0000256" key="6">
    <source>
        <dbReference type="ARBA" id="ARBA00023136"/>
    </source>
</evidence>
<organism evidence="12 13">
    <name type="scientific">Alloscardovia macacae</name>
    <dbReference type="NCBI Taxonomy" id="1160091"/>
    <lineage>
        <taxon>Bacteria</taxon>
        <taxon>Bacillati</taxon>
        <taxon>Actinomycetota</taxon>
        <taxon>Actinomycetes</taxon>
        <taxon>Bifidobacteriales</taxon>
        <taxon>Bifidobacteriaceae</taxon>
        <taxon>Alloscardovia</taxon>
    </lineage>
</organism>
<evidence type="ECO:0000256" key="5">
    <source>
        <dbReference type="ARBA" id="ARBA00023065"/>
    </source>
</evidence>
<keyword evidence="2" id="KW-0813">Transport</keyword>
<evidence type="ECO:0000313" key="13">
    <source>
        <dbReference type="Proteomes" id="UP000243657"/>
    </source>
</evidence>
<dbReference type="EMBL" id="MWWT01000006">
    <property type="protein sequence ID" value="OZG54043.1"/>
    <property type="molecule type" value="Genomic_DNA"/>
</dbReference>
<dbReference type="CDD" id="cd01031">
    <property type="entry name" value="EriC"/>
    <property type="match status" value="1"/>
</dbReference>
<feature type="transmembrane region" description="Helical" evidence="10">
    <location>
        <begin position="303"/>
        <end position="323"/>
    </location>
</feature>
<feature type="transmembrane region" description="Helical" evidence="10">
    <location>
        <begin position="376"/>
        <end position="396"/>
    </location>
</feature>
<evidence type="ECO:0000256" key="7">
    <source>
        <dbReference type="ARBA" id="ARBA00023173"/>
    </source>
</evidence>
<keyword evidence="9" id="KW-0407">Ion channel</keyword>
<evidence type="ECO:0000256" key="3">
    <source>
        <dbReference type="ARBA" id="ARBA00022692"/>
    </source>
</evidence>
<sequence>MAKKRWRKFGSAQVYDASTSHAAHATLDASALVDDDAQAFDLDTSLSMNLSSGPGSGESSLQDAALTPSTTHRTAYRTHTQELLSGSHRRQWSTAAKGILCGVAAGLLVVAYRAAIAYGNSWAVGLYAFLAAHPLAIAGWVVAAVLAASVIAKLVTWEPMAAGSGIPQVEGVLLWGLKMRWWSILLVRFSAGIVCGFFGMSLGREGPSIQIGAAAAQGVADKLGRSKVERENFIAAGAAAGLSAAFSAPLSGMMFALEEVYRSFSPVVLFTATTAALTADFLSKLFLGFMPVLKFTAIAQMDLATYAWLVPLGVVSGLTGAAMNKLLLGMQTALGHLSAFWRILLALALALGVGLAFPLALGGGGSLIRFAEQGGGTVLLLAALLLVKMLFTATSFGSGVPGGIFLPILTVGAVAGSLFARTMEFSLDQKYVSTFAVLAMAGALASSVKAPITSMLLVIEMSGSLVHMFPVAAVTLISLLVSDALHVEPIYHALLDRYMAKNHPEKRESTVDSGLMALPVELGSSILGKAIRDVAWPADTQVVSVRRAGREFVPNADTVIHPGDGLVVLYTGTNQRTAREALSVLCSAAY</sequence>
<dbReference type="RefSeq" id="WP_094726670.1">
    <property type="nucleotide sequence ID" value="NZ_JBHLWS010000012.1"/>
</dbReference>
<dbReference type="Pfam" id="PF00654">
    <property type="entry name" value="Voltage_CLC"/>
    <property type="match status" value="1"/>
</dbReference>
<dbReference type="GO" id="GO:0008324">
    <property type="term" value="F:monoatomic cation transmembrane transporter activity"/>
    <property type="evidence" value="ECO:0007669"/>
    <property type="project" value="InterPro"/>
</dbReference>
<feature type="transmembrane region" description="Helical" evidence="10">
    <location>
        <begin position="402"/>
        <end position="420"/>
    </location>
</feature>
<comment type="caution">
    <text evidence="12">The sequence shown here is derived from an EMBL/GenBank/DDBJ whole genome shotgun (WGS) entry which is preliminary data.</text>
</comment>
<name>A0A261F4R8_9BIFI</name>
<keyword evidence="3 10" id="KW-0812">Transmembrane</keyword>
<keyword evidence="6 10" id="KW-0472">Membrane</keyword>
<evidence type="ECO:0000256" key="2">
    <source>
        <dbReference type="ARBA" id="ARBA00022448"/>
    </source>
</evidence>
<dbReference type="PRINTS" id="PR00762">
    <property type="entry name" value="CLCHANNEL"/>
</dbReference>
<evidence type="ECO:0000256" key="1">
    <source>
        <dbReference type="ARBA" id="ARBA00004141"/>
    </source>
</evidence>
<reference evidence="12 13" key="1">
    <citation type="journal article" date="2017" name="BMC Genomics">
        <title>Comparative genomic and phylogenomic analyses of the Bifidobacteriaceae family.</title>
        <authorList>
            <person name="Lugli G.A."/>
            <person name="Milani C."/>
            <person name="Turroni F."/>
            <person name="Duranti S."/>
            <person name="Mancabelli L."/>
            <person name="Mangifesta M."/>
            <person name="Ferrario C."/>
            <person name="Modesto M."/>
            <person name="Mattarelli P."/>
            <person name="Jiri K."/>
            <person name="van Sinderen D."/>
            <person name="Ventura M."/>
        </authorList>
    </citation>
    <scope>NUCLEOTIDE SEQUENCE [LARGE SCALE GENOMIC DNA]</scope>
    <source>
        <strain evidence="12 13">DSM 24762</strain>
    </source>
</reference>
<dbReference type="InterPro" id="IPR036721">
    <property type="entry name" value="RCK_C_sf"/>
</dbReference>
<dbReference type="GO" id="GO:0034707">
    <property type="term" value="C:chloride channel complex"/>
    <property type="evidence" value="ECO:0007669"/>
    <property type="project" value="UniProtKB-KW"/>
</dbReference>
<feature type="transmembrane region" description="Helical" evidence="10">
    <location>
        <begin position="233"/>
        <end position="257"/>
    </location>
</feature>
<protein>
    <submittedName>
        <fullName evidence="12">Chloride transporter, ClC family</fullName>
    </submittedName>
</protein>
<gene>
    <name evidence="12" type="ORF">ALMA_1007</name>
</gene>
<dbReference type="PANTHER" id="PTHR43427:SF6">
    <property type="entry name" value="CHLORIDE CHANNEL PROTEIN CLC-E"/>
    <property type="match status" value="1"/>
</dbReference>
<keyword evidence="8" id="KW-0868">Chloride</keyword>
<evidence type="ECO:0000256" key="4">
    <source>
        <dbReference type="ARBA" id="ARBA00022989"/>
    </source>
</evidence>
<dbReference type="AlphaFoldDB" id="A0A261F4R8"/>
<comment type="subcellular location">
    <subcellularLocation>
        <location evidence="1">Membrane</location>
        <topology evidence="1">Multi-pass membrane protein</topology>
    </subcellularLocation>
</comment>
<dbReference type="GO" id="GO:0005254">
    <property type="term" value="F:chloride channel activity"/>
    <property type="evidence" value="ECO:0007669"/>
    <property type="project" value="UniProtKB-KW"/>
</dbReference>
<feature type="domain" description="RCK C-terminal" evidence="11">
    <location>
        <begin position="503"/>
        <end position="584"/>
    </location>
</feature>
<dbReference type="Gene3D" id="3.30.70.1450">
    <property type="entry name" value="Regulator of K+ conductance, C-terminal domain"/>
    <property type="match status" value="1"/>
</dbReference>
<evidence type="ECO:0000256" key="9">
    <source>
        <dbReference type="ARBA" id="ARBA00023303"/>
    </source>
</evidence>
<evidence type="ECO:0000256" key="10">
    <source>
        <dbReference type="SAM" id="Phobius"/>
    </source>
</evidence>
<proteinExistence type="predicted"/>
<dbReference type="InterPro" id="IPR050368">
    <property type="entry name" value="ClC-type_chloride_channel"/>
</dbReference>
<accession>A0A261F4R8</accession>
<feature type="transmembrane region" description="Helical" evidence="10">
    <location>
        <begin position="432"/>
        <end position="459"/>
    </location>
</feature>
<dbReference type="InterPro" id="IPR006037">
    <property type="entry name" value="RCK_C"/>
</dbReference>
<keyword evidence="7" id="KW-0869">Chloride channel</keyword>
<dbReference type="SUPFAM" id="SSF116726">
    <property type="entry name" value="TrkA C-terminal domain-like"/>
    <property type="match status" value="1"/>
</dbReference>
<dbReference type="InterPro" id="IPR001807">
    <property type="entry name" value="ClC"/>
</dbReference>
<dbReference type="PANTHER" id="PTHR43427">
    <property type="entry name" value="CHLORIDE CHANNEL PROTEIN CLC-E"/>
    <property type="match status" value="1"/>
</dbReference>
<evidence type="ECO:0000256" key="8">
    <source>
        <dbReference type="ARBA" id="ARBA00023214"/>
    </source>
</evidence>
<feature type="transmembrane region" description="Helical" evidence="10">
    <location>
        <begin position="343"/>
        <end position="364"/>
    </location>
</feature>
<dbReference type="Proteomes" id="UP000243657">
    <property type="component" value="Unassembled WGS sequence"/>
</dbReference>
<evidence type="ECO:0000259" key="11">
    <source>
        <dbReference type="PROSITE" id="PS51202"/>
    </source>
</evidence>
<feature type="transmembrane region" description="Helical" evidence="10">
    <location>
        <begin position="124"/>
        <end position="147"/>
    </location>
</feature>